<evidence type="ECO:0000313" key="2">
    <source>
        <dbReference type="EMBL" id="PZG15549.1"/>
    </source>
</evidence>
<proteinExistence type="predicted"/>
<accession>A0A2W2EFB1</accession>
<dbReference type="PANTHER" id="PTHR46889">
    <property type="entry name" value="TRANSPOSASE INSF FOR INSERTION SEQUENCE IS3B-RELATED"/>
    <property type="match status" value="1"/>
</dbReference>
<comment type="caution">
    <text evidence="2">The sequence shown here is derived from an EMBL/GenBank/DDBJ whole genome shotgun (WGS) entry which is preliminary data.</text>
</comment>
<protein>
    <submittedName>
        <fullName evidence="2">IS3 family transposase</fullName>
    </submittedName>
</protein>
<evidence type="ECO:0000313" key="3">
    <source>
        <dbReference type="Proteomes" id="UP000248544"/>
    </source>
</evidence>
<dbReference type="GO" id="GO:0015074">
    <property type="term" value="P:DNA integration"/>
    <property type="evidence" value="ECO:0007669"/>
    <property type="project" value="InterPro"/>
</dbReference>
<evidence type="ECO:0000259" key="1">
    <source>
        <dbReference type="PROSITE" id="PS50994"/>
    </source>
</evidence>
<keyword evidence="3" id="KW-1185">Reference proteome</keyword>
<organism evidence="2 3">
    <name type="scientific">Spongiactinospora gelatinilytica</name>
    <dbReference type="NCBI Taxonomy" id="2666298"/>
    <lineage>
        <taxon>Bacteria</taxon>
        <taxon>Bacillati</taxon>
        <taxon>Actinomycetota</taxon>
        <taxon>Actinomycetes</taxon>
        <taxon>Streptosporangiales</taxon>
        <taxon>Streptosporangiaceae</taxon>
        <taxon>Spongiactinospora</taxon>
    </lineage>
</organism>
<dbReference type="InterPro" id="IPR001584">
    <property type="entry name" value="Integrase_cat-core"/>
</dbReference>
<reference evidence="2 3" key="1">
    <citation type="submission" date="2018-01" db="EMBL/GenBank/DDBJ databases">
        <title>Draft genome sequence of Sphaerisporangium sp. 7K107.</title>
        <authorList>
            <person name="Sahin N."/>
            <person name="Saygin H."/>
            <person name="Ay H."/>
        </authorList>
    </citation>
    <scope>NUCLEOTIDE SEQUENCE [LARGE SCALE GENOMIC DNA]</scope>
    <source>
        <strain evidence="2 3">7K107</strain>
    </source>
</reference>
<sequence length="97" mass="10788">MLERDFTADRPDRRWVADSTYVATADGWVYTAFVQDLYSRWIVGRQVADHLGAGLALDALEMAVWSGGGDVGGLVHHSDRGVQYTSIRYAERLDQVG</sequence>
<dbReference type="Gene3D" id="3.30.420.10">
    <property type="entry name" value="Ribonuclease H-like superfamily/Ribonuclease H"/>
    <property type="match status" value="1"/>
</dbReference>
<gene>
    <name evidence="2" type="ORF">C1I98_39275</name>
</gene>
<dbReference type="AlphaFoldDB" id="A0A2W2EFB1"/>
<dbReference type="PANTHER" id="PTHR46889:SF4">
    <property type="entry name" value="TRANSPOSASE INSO FOR INSERTION SEQUENCE ELEMENT IS911B-RELATED"/>
    <property type="match status" value="1"/>
</dbReference>
<dbReference type="RefSeq" id="WP_158558420.1">
    <property type="nucleotide sequence ID" value="NZ_POUA01000774.1"/>
</dbReference>
<dbReference type="InterPro" id="IPR050900">
    <property type="entry name" value="Transposase_IS3/IS150/IS904"/>
</dbReference>
<name>A0A2W2EFB1_9ACTN</name>
<dbReference type="EMBL" id="POUA01000774">
    <property type="protein sequence ID" value="PZG15549.1"/>
    <property type="molecule type" value="Genomic_DNA"/>
</dbReference>
<dbReference type="InterPro" id="IPR036397">
    <property type="entry name" value="RNaseH_sf"/>
</dbReference>
<dbReference type="SUPFAM" id="SSF53098">
    <property type="entry name" value="Ribonuclease H-like"/>
    <property type="match status" value="1"/>
</dbReference>
<dbReference type="PROSITE" id="PS50994">
    <property type="entry name" value="INTEGRASE"/>
    <property type="match status" value="1"/>
</dbReference>
<dbReference type="InterPro" id="IPR012337">
    <property type="entry name" value="RNaseH-like_sf"/>
</dbReference>
<dbReference type="Pfam" id="PF00665">
    <property type="entry name" value="rve"/>
    <property type="match status" value="1"/>
</dbReference>
<feature type="non-terminal residue" evidence="2">
    <location>
        <position position="97"/>
    </location>
</feature>
<dbReference type="Proteomes" id="UP000248544">
    <property type="component" value="Unassembled WGS sequence"/>
</dbReference>
<dbReference type="GO" id="GO:0003676">
    <property type="term" value="F:nucleic acid binding"/>
    <property type="evidence" value="ECO:0007669"/>
    <property type="project" value="InterPro"/>
</dbReference>
<feature type="domain" description="Integrase catalytic" evidence="1">
    <location>
        <begin position="7"/>
        <end position="97"/>
    </location>
</feature>